<comment type="caution">
    <text evidence="1">The sequence shown here is derived from an EMBL/GenBank/DDBJ whole genome shotgun (WGS) entry which is preliminary data.</text>
</comment>
<dbReference type="RefSeq" id="WP_275542036.1">
    <property type="nucleotide sequence ID" value="NZ_MWWV01000002.1"/>
</dbReference>
<name>A0A261FIY9_9BIFI</name>
<dbReference type="EMBL" id="MWWV01000002">
    <property type="protein sequence ID" value="OZG59127.1"/>
    <property type="molecule type" value="Genomic_DNA"/>
</dbReference>
<evidence type="ECO:0000313" key="1">
    <source>
        <dbReference type="EMBL" id="OZG59127.1"/>
    </source>
</evidence>
<dbReference type="AlphaFoldDB" id="A0A261FIY9"/>
<dbReference type="Proteomes" id="UP000216444">
    <property type="component" value="Unassembled WGS sequence"/>
</dbReference>
<protein>
    <submittedName>
        <fullName evidence="1">Uncharacterized protein</fullName>
    </submittedName>
</protein>
<gene>
    <name evidence="1" type="ORF">BTIS_0280</name>
</gene>
<evidence type="ECO:0000313" key="2">
    <source>
        <dbReference type="Proteomes" id="UP000216444"/>
    </source>
</evidence>
<accession>A0A261FIY9</accession>
<reference evidence="1 2" key="1">
    <citation type="journal article" date="2017" name="BMC Genomics">
        <title>Comparative genomic and phylogenomic analyses of the Bifidobacteriaceae family.</title>
        <authorList>
            <person name="Lugli G.A."/>
            <person name="Milani C."/>
            <person name="Turroni F."/>
            <person name="Duranti S."/>
            <person name="Mancabelli L."/>
            <person name="Mangifesta M."/>
            <person name="Ferrario C."/>
            <person name="Modesto M."/>
            <person name="Mattarelli P."/>
            <person name="Jiri K."/>
            <person name="van Sinderen D."/>
            <person name="Ventura M."/>
        </authorList>
    </citation>
    <scope>NUCLEOTIDE SEQUENCE [LARGE SCALE GENOMIC DNA]</scope>
    <source>
        <strain evidence="1 2">DSM 100201</strain>
    </source>
</reference>
<organism evidence="1 2">
    <name type="scientific">Bifidobacterium tissieri</name>
    <dbReference type="NCBI Taxonomy" id="1630162"/>
    <lineage>
        <taxon>Bacteria</taxon>
        <taxon>Bacillati</taxon>
        <taxon>Actinomycetota</taxon>
        <taxon>Actinomycetes</taxon>
        <taxon>Bifidobacteriales</taxon>
        <taxon>Bifidobacteriaceae</taxon>
        <taxon>Bifidobacterium</taxon>
    </lineage>
</organism>
<keyword evidence="2" id="KW-1185">Reference proteome</keyword>
<sequence length="41" mass="4447">MNIKKSILRGMALYGASAMTATPSTSKQIFDSIQSLENDAR</sequence>
<proteinExistence type="predicted"/>